<feature type="region of interest" description="Disordered" evidence="1">
    <location>
        <begin position="394"/>
        <end position="448"/>
    </location>
</feature>
<feature type="compositionally biased region" description="Low complexity" evidence="1">
    <location>
        <begin position="400"/>
        <end position="429"/>
    </location>
</feature>
<protein>
    <submittedName>
        <fullName evidence="2">Uncharacterized protein</fullName>
    </submittedName>
</protein>
<feature type="region of interest" description="Disordered" evidence="1">
    <location>
        <begin position="176"/>
        <end position="279"/>
    </location>
</feature>
<feature type="compositionally biased region" description="Polar residues" evidence="1">
    <location>
        <begin position="200"/>
        <end position="209"/>
    </location>
</feature>
<accession>A0A8H6HNM3</accession>
<feature type="compositionally biased region" description="Low complexity" evidence="1">
    <location>
        <begin position="220"/>
        <end position="238"/>
    </location>
</feature>
<sequence>MLAWAASVDWITSSGMWTQDGSTLEQDERWWMQESAFDSQDGRRPRLNENQVAGLLEGEFAFFSLVGFTDMGDGVGGERRLGWSLVRPFNVTWRFPPPSRFLPRGKIAISAPVTPIHVHADIYTGRVFDSLSRTTILPLDLHRQTQMHQNSQTQSPLAGRISTLSAVSLRNMGLSPARRLKLPPPPYHEESSVGGYATARPSTSASTLFSRHPTQHPDATRSLAGRSSSSLPTSSGDSGRSHRLSGSEDRPFATRATRADQGVSESPLGRTVVSSKDLGLGRSPSKLGYIVGASARGGATARNRDGKFLNAVVDGTVRGFHKVKTTASSLFGSTQAGKHVQVHLTEEGTPIPQVQNVSRTPRRSPIPSSFIDPTRLSPQLQRFSLAAGVLSSSTSLPVGLGSPSSMGSRSTSTLPSTTASTISSFSFPPRSNETSPSPNGLGQSREKSEIQRLRRTNMLLESRPPVTPVTSTRARRGSYSGHPHLTAGLEDTITPFPFSNSPGRRSLDPLSRPRILTGVDLQDSLAQGYAGLLGTTLSALNLETDTSQDDEVDRIFNAAMKWLRHEKMKLLFILRLNYVDPLREIGFKDGIEHDVKDDGRGRFRTELRIHIQEHLAARQAADVPGASPPDCPGMLHLPISLACEECSTFRRAFEIIF</sequence>
<evidence type="ECO:0000256" key="1">
    <source>
        <dbReference type="SAM" id="MobiDB-lite"/>
    </source>
</evidence>
<dbReference type="EMBL" id="JACGCI010000061">
    <property type="protein sequence ID" value="KAF6749786.1"/>
    <property type="molecule type" value="Genomic_DNA"/>
</dbReference>
<feature type="region of interest" description="Disordered" evidence="1">
    <location>
        <begin position="354"/>
        <end position="374"/>
    </location>
</feature>
<name>A0A8H6HNM3_9AGAR</name>
<evidence type="ECO:0000313" key="2">
    <source>
        <dbReference type="EMBL" id="KAF6749786.1"/>
    </source>
</evidence>
<gene>
    <name evidence="2" type="ORF">DFP72DRAFT_852349</name>
</gene>
<dbReference type="Proteomes" id="UP000521943">
    <property type="component" value="Unassembled WGS sequence"/>
</dbReference>
<comment type="caution">
    <text evidence="2">The sequence shown here is derived from an EMBL/GenBank/DDBJ whole genome shotgun (WGS) entry which is preliminary data.</text>
</comment>
<reference evidence="2 3" key="1">
    <citation type="submission" date="2020-07" db="EMBL/GenBank/DDBJ databases">
        <title>Comparative genomics of pyrophilous fungi reveals a link between fire events and developmental genes.</title>
        <authorList>
            <consortium name="DOE Joint Genome Institute"/>
            <person name="Steindorff A.S."/>
            <person name="Carver A."/>
            <person name="Calhoun S."/>
            <person name="Stillman K."/>
            <person name="Liu H."/>
            <person name="Lipzen A."/>
            <person name="Pangilinan J."/>
            <person name="Labutti K."/>
            <person name="Bruns T.D."/>
            <person name="Grigoriev I.V."/>
        </authorList>
    </citation>
    <scope>NUCLEOTIDE SEQUENCE [LARGE SCALE GENOMIC DNA]</scope>
    <source>
        <strain evidence="2 3">CBS 144469</strain>
    </source>
</reference>
<keyword evidence="3" id="KW-1185">Reference proteome</keyword>
<dbReference type="AlphaFoldDB" id="A0A8H6HNM3"/>
<feature type="region of interest" description="Disordered" evidence="1">
    <location>
        <begin position="463"/>
        <end position="509"/>
    </location>
</feature>
<evidence type="ECO:0000313" key="3">
    <source>
        <dbReference type="Proteomes" id="UP000521943"/>
    </source>
</evidence>
<organism evidence="2 3">
    <name type="scientific">Ephemerocybe angulata</name>
    <dbReference type="NCBI Taxonomy" id="980116"/>
    <lineage>
        <taxon>Eukaryota</taxon>
        <taxon>Fungi</taxon>
        <taxon>Dikarya</taxon>
        <taxon>Basidiomycota</taxon>
        <taxon>Agaricomycotina</taxon>
        <taxon>Agaricomycetes</taxon>
        <taxon>Agaricomycetidae</taxon>
        <taxon>Agaricales</taxon>
        <taxon>Agaricineae</taxon>
        <taxon>Psathyrellaceae</taxon>
        <taxon>Ephemerocybe</taxon>
    </lineage>
</organism>
<proteinExistence type="predicted"/>
<feature type="compositionally biased region" description="Polar residues" evidence="1">
    <location>
        <begin position="431"/>
        <end position="442"/>
    </location>
</feature>